<dbReference type="PATRIC" id="fig|294.131.peg.3454"/>
<evidence type="ECO:0000256" key="1">
    <source>
        <dbReference type="SAM" id="SignalP"/>
    </source>
</evidence>
<gene>
    <name evidence="2" type="ORF">VC34_22700</name>
</gene>
<evidence type="ECO:0000313" key="3">
    <source>
        <dbReference type="Proteomes" id="UP000033500"/>
    </source>
</evidence>
<name>A0A0F4T3A2_PSEFL</name>
<evidence type="ECO:0000313" key="2">
    <source>
        <dbReference type="EMBL" id="KJZ38931.1"/>
    </source>
</evidence>
<proteinExistence type="predicted"/>
<reference evidence="2 3" key="1">
    <citation type="submission" date="2015-03" db="EMBL/GenBank/DDBJ databases">
        <title>Comparative genomics of Pseudomonas insights into diversity of traits involved in vanlence and defense.</title>
        <authorList>
            <person name="Qin Y."/>
        </authorList>
    </citation>
    <scope>NUCLEOTIDE SEQUENCE [LARGE SCALE GENOMIC DNA]</scope>
    <source>
        <strain evidence="2 3">C3</strain>
    </source>
</reference>
<protein>
    <recommendedName>
        <fullName evidence="4">Lipoprotein</fullName>
    </recommendedName>
</protein>
<comment type="caution">
    <text evidence="2">The sequence shown here is derived from an EMBL/GenBank/DDBJ whole genome shotgun (WGS) entry which is preliminary data.</text>
</comment>
<dbReference type="AlphaFoldDB" id="A0A0F4T3A2"/>
<sequence>MLKKTKLACAIALLLPIYGCQSSSTQRIQPVVAQCQPLPAPAAWFMEEREPDLTQRMLNELSPSPMKATGE</sequence>
<feature type="chain" id="PRO_5002478438" description="Lipoprotein" evidence="1">
    <location>
        <begin position="23"/>
        <end position="71"/>
    </location>
</feature>
<dbReference type="EMBL" id="LACD01000029">
    <property type="protein sequence ID" value="KJZ38931.1"/>
    <property type="molecule type" value="Genomic_DNA"/>
</dbReference>
<organism evidence="2 3">
    <name type="scientific">Pseudomonas fluorescens</name>
    <dbReference type="NCBI Taxonomy" id="294"/>
    <lineage>
        <taxon>Bacteria</taxon>
        <taxon>Pseudomonadati</taxon>
        <taxon>Pseudomonadota</taxon>
        <taxon>Gammaproteobacteria</taxon>
        <taxon>Pseudomonadales</taxon>
        <taxon>Pseudomonadaceae</taxon>
        <taxon>Pseudomonas</taxon>
    </lineage>
</organism>
<accession>A0A0F4T3A2</accession>
<keyword evidence="1" id="KW-0732">Signal</keyword>
<dbReference type="Proteomes" id="UP000033500">
    <property type="component" value="Unassembled WGS sequence"/>
</dbReference>
<feature type="signal peptide" evidence="1">
    <location>
        <begin position="1"/>
        <end position="22"/>
    </location>
</feature>
<evidence type="ECO:0008006" key="4">
    <source>
        <dbReference type="Google" id="ProtNLM"/>
    </source>
</evidence>